<evidence type="ECO:0000256" key="1">
    <source>
        <dbReference type="SAM" id="MobiDB-lite"/>
    </source>
</evidence>
<reference evidence="3 4" key="1">
    <citation type="submission" date="2023-09" db="EMBL/GenBank/DDBJ databases">
        <authorList>
            <person name="Rey-Velasco X."/>
        </authorList>
    </citation>
    <scope>NUCLEOTIDE SEQUENCE [LARGE SCALE GENOMIC DNA]</scope>
    <source>
        <strain evidence="3 4">F158</strain>
    </source>
</reference>
<dbReference type="EMBL" id="JAVRHL010000002">
    <property type="protein sequence ID" value="MDT0682184.1"/>
    <property type="molecule type" value="Genomic_DNA"/>
</dbReference>
<dbReference type="InterPro" id="IPR011040">
    <property type="entry name" value="Sialidase"/>
</dbReference>
<feature type="compositionally biased region" description="Basic and acidic residues" evidence="1">
    <location>
        <begin position="222"/>
        <end position="231"/>
    </location>
</feature>
<feature type="region of interest" description="Disordered" evidence="1">
    <location>
        <begin position="222"/>
        <end position="244"/>
    </location>
</feature>
<dbReference type="GO" id="GO:0004308">
    <property type="term" value="F:exo-alpha-sialidase activity"/>
    <property type="evidence" value="ECO:0007669"/>
    <property type="project" value="UniProtKB-EC"/>
</dbReference>
<accession>A0ABU3DF42</accession>
<evidence type="ECO:0000313" key="4">
    <source>
        <dbReference type="Proteomes" id="UP001265259"/>
    </source>
</evidence>
<dbReference type="InterPro" id="IPR036278">
    <property type="entry name" value="Sialidase_sf"/>
</dbReference>
<name>A0ABU3DF42_9RHOB</name>
<dbReference type="EC" id="3.2.1.18" evidence="3"/>
<evidence type="ECO:0000259" key="2">
    <source>
        <dbReference type="Pfam" id="PF13088"/>
    </source>
</evidence>
<gene>
    <name evidence="3" type="ORF">RM543_05775</name>
</gene>
<dbReference type="RefSeq" id="WP_311689959.1">
    <property type="nucleotide sequence ID" value="NZ_JAVRHL010000002.1"/>
</dbReference>
<organism evidence="3 4">
    <name type="scientific">Tropicimonas omnivorans</name>
    <dbReference type="NCBI Taxonomy" id="3075590"/>
    <lineage>
        <taxon>Bacteria</taxon>
        <taxon>Pseudomonadati</taxon>
        <taxon>Pseudomonadota</taxon>
        <taxon>Alphaproteobacteria</taxon>
        <taxon>Rhodobacterales</taxon>
        <taxon>Roseobacteraceae</taxon>
        <taxon>Tropicimonas</taxon>
    </lineage>
</organism>
<dbReference type="PANTHER" id="PTHR43752">
    <property type="entry name" value="BNR/ASP-BOX REPEAT FAMILY PROTEIN"/>
    <property type="match status" value="1"/>
</dbReference>
<dbReference type="SUPFAM" id="SSF50939">
    <property type="entry name" value="Sialidases"/>
    <property type="match status" value="1"/>
</dbReference>
<feature type="domain" description="Sialidase" evidence="2">
    <location>
        <begin position="39"/>
        <end position="361"/>
    </location>
</feature>
<proteinExistence type="predicted"/>
<dbReference type="Pfam" id="PF13088">
    <property type="entry name" value="BNR_2"/>
    <property type="match status" value="1"/>
</dbReference>
<keyword evidence="3" id="KW-0326">Glycosidase</keyword>
<dbReference type="Proteomes" id="UP001265259">
    <property type="component" value="Unassembled WGS sequence"/>
</dbReference>
<dbReference type="Gene3D" id="2.120.10.10">
    <property type="match status" value="1"/>
</dbReference>
<dbReference type="PANTHER" id="PTHR43752:SF2">
    <property type="entry name" value="BNR_ASP-BOX REPEAT FAMILY PROTEIN"/>
    <property type="match status" value="1"/>
</dbReference>
<keyword evidence="3" id="KW-0378">Hydrolase</keyword>
<keyword evidence="4" id="KW-1185">Reference proteome</keyword>
<evidence type="ECO:0000313" key="3">
    <source>
        <dbReference type="EMBL" id="MDT0682184.1"/>
    </source>
</evidence>
<dbReference type="CDD" id="cd15482">
    <property type="entry name" value="Sialidase_non-viral"/>
    <property type="match status" value="1"/>
</dbReference>
<protein>
    <submittedName>
        <fullName evidence="3">Exo-alpha-sialidase</fullName>
        <ecNumber evidence="3">3.2.1.18</ecNumber>
    </submittedName>
</protein>
<sequence>MTPEDIAEQMDGRLNDGAALLPSPCVQNHAAFLARLPGGDLACAWFGGSLEGKSDISVHASILAEGADAWGPVAVLTDLPDRSEQNPVIFVAPDGDILLFNTAQPAGNQDESRVWMRALTRDGDKLVAGEGRETDLPAGTFIRGALTIRDDGAWMLPLFLCHPREGARWTGAHDTAAMGISHDDGQSWQVEEVPGSLGTVHMTPVDLGEGRMAAFYRRRQADTVHRSESGDNGRTWSAPAPTDVPNNNSSICAARLPSGRIAMVCNPVSAALSGARRASLYDELEGENTRPDATGGCTPIWGVERAPLALCLSDDGGRSFPVRHIVEDGPGTCLSNNSLDGNNKELSYPALLPRADGGIDIAYTYHRRAIRHVRLSAEDMRRIAG</sequence>
<comment type="caution">
    <text evidence="3">The sequence shown here is derived from an EMBL/GenBank/DDBJ whole genome shotgun (WGS) entry which is preliminary data.</text>
</comment>